<name>A0AAV1HCH1_XYRNO</name>
<gene>
    <name evidence="1" type="ORF">XNOV1_A005784</name>
</gene>
<reference evidence="1" key="1">
    <citation type="submission" date="2023-08" db="EMBL/GenBank/DDBJ databases">
        <authorList>
            <person name="Alioto T."/>
            <person name="Alioto T."/>
            <person name="Gomez Garrido J."/>
        </authorList>
    </citation>
    <scope>NUCLEOTIDE SEQUENCE</scope>
</reference>
<protein>
    <submittedName>
        <fullName evidence="1">Uncharacterized protein</fullName>
    </submittedName>
</protein>
<sequence length="54" mass="6060">MGALYDPPARTTHLAVPASSSRPEIIRERFFRSLADQLGIHAADHLLRIEIMMS</sequence>
<evidence type="ECO:0000313" key="1">
    <source>
        <dbReference type="EMBL" id="CAJ1083320.1"/>
    </source>
</evidence>
<proteinExistence type="predicted"/>
<keyword evidence="2" id="KW-1185">Reference proteome</keyword>
<organism evidence="1 2">
    <name type="scientific">Xyrichtys novacula</name>
    <name type="common">Pearly razorfish</name>
    <name type="synonym">Hemipteronotus novacula</name>
    <dbReference type="NCBI Taxonomy" id="13765"/>
    <lineage>
        <taxon>Eukaryota</taxon>
        <taxon>Metazoa</taxon>
        <taxon>Chordata</taxon>
        <taxon>Craniata</taxon>
        <taxon>Vertebrata</taxon>
        <taxon>Euteleostomi</taxon>
        <taxon>Actinopterygii</taxon>
        <taxon>Neopterygii</taxon>
        <taxon>Teleostei</taxon>
        <taxon>Neoteleostei</taxon>
        <taxon>Acanthomorphata</taxon>
        <taxon>Eupercaria</taxon>
        <taxon>Labriformes</taxon>
        <taxon>Labridae</taxon>
        <taxon>Xyrichtys</taxon>
    </lineage>
</organism>
<accession>A0AAV1HCH1</accession>
<dbReference type="EMBL" id="OY660884">
    <property type="protein sequence ID" value="CAJ1083320.1"/>
    <property type="molecule type" value="Genomic_DNA"/>
</dbReference>
<dbReference type="Proteomes" id="UP001178508">
    <property type="component" value="Chromosome 21"/>
</dbReference>
<dbReference type="AlphaFoldDB" id="A0AAV1HCH1"/>
<evidence type="ECO:0000313" key="2">
    <source>
        <dbReference type="Proteomes" id="UP001178508"/>
    </source>
</evidence>